<organism evidence="2 3">
    <name type="scientific">Candidatus Kaiserbacteria bacterium CG10_big_fil_rev_8_21_14_0_10_45_20</name>
    <dbReference type="NCBI Taxonomy" id="1974607"/>
    <lineage>
        <taxon>Bacteria</taxon>
        <taxon>Candidatus Kaiseribacteriota</taxon>
    </lineage>
</organism>
<dbReference type="GO" id="GO:0000723">
    <property type="term" value="P:telomere maintenance"/>
    <property type="evidence" value="ECO:0007669"/>
    <property type="project" value="InterPro"/>
</dbReference>
<comment type="caution">
    <text evidence="2">The sequence shown here is derived from an EMBL/GenBank/DDBJ whole genome shotgun (WGS) entry which is preliminary data.</text>
</comment>
<keyword evidence="2" id="KW-0378">Hydrolase</keyword>
<dbReference type="Gene3D" id="1.10.10.1390">
    <property type="entry name" value="ATP-dependent DNA helicase RecQ"/>
    <property type="match status" value="1"/>
</dbReference>
<feature type="domain" description="AAA+ ATPase" evidence="1">
    <location>
        <begin position="12"/>
        <end position="164"/>
    </location>
</feature>
<keyword evidence="2" id="KW-0067">ATP-binding</keyword>
<gene>
    <name evidence="2" type="ORF">COU15_00905</name>
</gene>
<evidence type="ECO:0000313" key="2">
    <source>
        <dbReference type="EMBL" id="PIR85370.1"/>
    </source>
</evidence>
<dbReference type="PANTHER" id="PTHR47642:SF5">
    <property type="entry name" value="ATP-DEPENDENT DNA HELICASE"/>
    <property type="match status" value="1"/>
</dbReference>
<accession>A0A2H0UG84</accession>
<dbReference type="InterPro" id="IPR010285">
    <property type="entry name" value="DNA_helicase_pif1-like_DEAD"/>
</dbReference>
<dbReference type="SMART" id="SM00382">
    <property type="entry name" value="AAA"/>
    <property type="match status" value="1"/>
</dbReference>
<dbReference type="CDD" id="cd18809">
    <property type="entry name" value="SF1_C_RecD"/>
    <property type="match status" value="1"/>
</dbReference>
<dbReference type="SUPFAM" id="SSF52540">
    <property type="entry name" value="P-loop containing nucleoside triphosphate hydrolases"/>
    <property type="match status" value="2"/>
</dbReference>
<evidence type="ECO:0000259" key="1">
    <source>
        <dbReference type="SMART" id="SM00382"/>
    </source>
</evidence>
<protein>
    <submittedName>
        <fullName evidence="2">Helicase</fullName>
    </submittedName>
</protein>
<dbReference type="PANTHER" id="PTHR47642">
    <property type="entry name" value="ATP-DEPENDENT DNA HELICASE"/>
    <property type="match status" value="1"/>
</dbReference>
<dbReference type="GO" id="GO:0003678">
    <property type="term" value="F:DNA helicase activity"/>
    <property type="evidence" value="ECO:0007669"/>
    <property type="project" value="InterPro"/>
</dbReference>
<dbReference type="Pfam" id="PF05970">
    <property type="entry name" value="PIF1"/>
    <property type="match status" value="1"/>
</dbReference>
<dbReference type="GO" id="GO:0006281">
    <property type="term" value="P:DNA repair"/>
    <property type="evidence" value="ECO:0007669"/>
    <property type="project" value="InterPro"/>
</dbReference>
<keyword evidence="2" id="KW-0547">Nucleotide-binding</keyword>
<dbReference type="Pfam" id="PF14493">
    <property type="entry name" value="HTH_40"/>
    <property type="match status" value="1"/>
</dbReference>
<dbReference type="InterPro" id="IPR029491">
    <property type="entry name" value="Helicase_HTH"/>
</dbReference>
<evidence type="ECO:0000313" key="3">
    <source>
        <dbReference type="Proteomes" id="UP000229315"/>
    </source>
</evidence>
<sequence>MTQEEALTILKAGRNVYLTGPAGSGKTYVLNSYIAYLKERGVYPAVTASTGIAATHLGGMTIHSWSGIGIKDALSNYDIEMLTQKEHLWDRYQKTNVLIIDEVSMIHPRMFDSLDRLARAMKADERPFGGMQVVLSGDFFQLPPVTRGGGIAYIDSSQAWRQMDIRVCYLEEQYRQDDMSLENILSEIRAGEISPKTEELFQEIVGVFKKSKRAPTRLYTHNADVDTENETQLAELPGEVVAYDMSTRGKANVVMSLCKSILAPETLKLKKKARVMFVKNNFEEGYVNGTLGTVIAFEQNTPVVETYSGKRIHVTRATWEVEDDGKIIAAAEQLPLRLAWAITVHKSQGMSLDAAEIDLSKSFVPGQGYVALSRLRSLEGLCLLGLNRTALMVDPYVLELNKWLLQESAKWSQVIKKFSPEDFTRMHEEFISECGGTNDVDEIAYNKKQKPDTVAKKIPSYEKTLPLVEEGKTLEEIAKARGVTVGTIISHLEKLKEHHPKVSLKQYKPTSAEFKAIKTAFKTSKEQTLSAIHKKLKGEYTYEQIRLARLCI</sequence>
<dbReference type="CDD" id="cd18037">
    <property type="entry name" value="DEXSc_Pif1_like"/>
    <property type="match status" value="1"/>
</dbReference>
<keyword evidence="2" id="KW-0347">Helicase</keyword>
<dbReference type="EMBL" id="PFBH01000005">
    <property type="protein sequence ID" value="PIR85370.1"/>
    <property type="molecule type" value="Genomic_DNA"/>
</dbReference>
<proteinExistence type="predicted"/>
<dbReference type="InterPro" id="IPR027417">
    <property type="entry name" value="P-loop_NTPase"/>
</dbReference>
<dbReference type="Gene3D" id="2.30.30.940">
    <property type="match status" value="1"/>
</dbReference>
<dbReference type="InterPro" id="IPR003593">
    <property type="entry name" value="AAA+_ATPase"/>
</dbReference>
<dbReference type="Proteomes" id="UP000229315">
    <property type="component" value="Unassembled WGS sequence"/>
</dbReference>
<name>A0A2H0UG84_9BACT</name>
<reference evidence="3" key="1">
    <citation type="submission" date="2017-09" db="EMBL/GenBank/DDBJ databases">
        <title>Depth-based differentiation of microbial function through sediment-hosted aquifers and enrichment of novel symbionts in the deep terrestrial subsurface.</title>
        <authorList>
            <person name="Probst A.J."/>
            <person name="Ladd B."/>
            <person name="Jarett J.K."/>
            <person name="Geller-Mcgrath D.E."/>
            <person name="Sieber C.M.K."/>
            <person name="Emerson J.B."/>
            <person name="Anantharaman K."/>
            <person name="Thomas B.C."/>
            <person name="Malmstrom R."/>
            <person name="Stieglmeier M."/>
            <person name="Klingl A."/>
            <person name="Woyke T."/>
            <person name="Ryan C.M."/>
            <person name="Banfield J.F."/>
        </authorList>
    </citation>
    <scope>NUCLEOTIDE SEQUENCE [LARGE SCALE GENOMIC DNA]</scope>
</reference>
<dbReference type="InterPro" id="IPR051055">
    <property type="entry name" value="PIF1_helicase"/>
</dbReference>
<dbReference type="Gene3D" id="3.40.50.300">
    <property type="entry name" value="P-loop containing nucleotide triphosphate hydrolases"/>
    <property type="match status" value="1"/>
</dbReference>
<dbReference type="AlphaFoldDB" id="A0A2H0UG84"/>